<evidence type="ECO:0000313" key="1">
    <source>
        <dbReference type="EMBL" id="KNC24871.1"/>
    </source>
</evidence>
<sequence>MQNYNGIYRTNERNQDQKEYEKYIKRSIREDLRNNENDINNKFTLLGEEIFDIDEEQNPDKIIDIVNMEDPSYHFGIEDLNKEYERNENDINNKFTLLGEEIFDNDEEQNPDKIIDIVNNEDPSYHLRKENLKDTLNKNNLNGVDFNDNQKDLSHKNHNNHYLLNKYSYENFNDDYGYSNYYDDEMLDITTSKTLDYDDFIFRREISSNAINNKNLENASLYPTVLTKALQISLNPSAPSPIGGSLLGNVAQQLNTSTLDLAKEITKSETANNNDQYSQIVQSYFTNNKAMPTASNTRLNQPLIETKETLGENLPTRFEQNLKNNKEYLKNEETFDGITASSLTEILDRVLNKLESIHDGKSMDYEDHPDGAPCDIIGSWSSLTLGLCFNIELAKDKFHDISPAEINNKLLTISVVECTPPKHHKIIDLDWKFTGSALKQLGGLFYLYGQKRSESVVATFLGFCRTCGGIDTIFGSWNFLFPSKDCNDISLAFDVKRDVLRRIQMETKRKERFKELLYKSRHGKI</sequence>
<accession>A0A0L0BY25</accession>
<dbReference type="Proteomes" id="UP000037069">
    <property type="component" value="Unassembled WGS sequence"/>
</dbReference>
<proteinExistence type="predicted"/>
<dbReference type="AlphaFoldDB" id="A0A0L0BY25"/>
<keyword evidence="2" id="KW-1185">Reference proteome</keyword>
<gene>
    <name evidence="1" type="ORF">FF38_07859</name>
</gene>
<organism evidence="1 2">
    <name type="scientific">Lucilia cuprina</name>
    <name type="common">Green bottle fly</name>
    <name type="synonym">Australian sheep blowfly</name>
    <dbReference type="NCBI Taxonomy" id="7375"/>
    <lineage>
        <taxon>Eukaryota</taxon>
        <taxon>Metazoa</taxon>
        <taxon>Ecdysozoa</taxon>
        <taxon>Arthropoda</taxon>
        <taxon>Hexapoda</taxon>
        <taxon>Insecta</taxon>
        <taxon>Pterygota</taxon>
        <taxon>Neoptera</taxon>
        <taxon>Endopterygota</taxon>
        <taxon>Diptera</taxon>
        <taxon>Brachycera</taxon>
        <taxon>Muscomorpha</taxon>
        <taxon>Oestroidea</taxon>
        <taxon>Calliphoridae</taxon>
        <taxon>Luciliinae</taxon>
        <taxon>Lucilia</taxon>
    </lineage>
</organism>
<name>A0A0L0BY25_LUCCU</name>
<comment type="caution">
    <text evidence="1">The sequence shown here is derived from an EMBL/GenBank/DDBJ whole genome shotgun (WGS) entry which is preliminary data.</text>
</comment>
<reference evidence="1 2" key="1">
    <citation type="journal article" date="2015" name="Nat. Commun.">
        <title>Lucilia cuprina genome unlocks parasitic fly biology to underpin future interventions.</title>
        <authorList>
            <person name="Anstead C.A."/>
            <person name="Korhonen P.K."/>
            <person name="Young N.D."/>
            <person name="Hall R.S."/>
            <person name="Jex A.R."/>
            <person name="Murali S.C."/>
            <person name="Hughes D.S."/>
            <person name="Lee S.F."/>
            <person name="Perry T."/>
            <person name="Stroehlein A.J."/>
            <person name="Ansell B.R."/>
            <person name="Breugelmans B."/>
            <person name="Hofmann A."/>
            <person name="Qu J."/>
            <person name="Dugan S."/>
            <person name="Lee S.L."/>
            <person name="Chao H."/>
            <person name="Dinh H."/>
            <person name="Han Y."/>
            <person name="Doddapaneni H.V."/>
            <person name="Worley K.C."/>
            <person name="Muzny D.M."/>
            <person name="Ioannidis P."/>
            <person name="Waterhouse R.M."/>
            <person name="Zdobnov E.M."/>
            <person name="James P.J."/>
            <person name="Bagnall N.H."/>
            <person name="Kotze A.C."/>
            <person name="Gibbs R.A."/>
            <person name="Richards S."/>
            <person name="Batterham P."/>
            <person name="Gasser R.B."/>
        </authorList>
    </citation>
    <scope>NUCLEOTIDE SEQUENCE [LARGE SCALE GENOMIC DNA]</scope>
    <source>
        <strain evidence="1 2">LS</strain>
        <tissue evidence="1">Full body</tissue>
    </source>
</reference>
<dbReference type="OrthoDB" id="6735462at2759"/>
<protein>
    <submittedName>
        <fullName evidence="1">Uncharacterized protein</fullName>
    </submittedName>
</protein>
<evidence type="ECO:0000313" key="2">
    <source>
        <dbReference type="Proteomes" id="UP000037069"/>
    </source>
</evidence>
<dbReference type="EMBL" id="JRES01001168">
    <property type="protein sequence ID" value="KNC24871.1"/>
    <property type="molecule type" value="Genomic_DNA"/>
</dbReference>
<dbReference type="STRING" id="7375.A0A0L0BY25"/>